<dbReference type="AlphaFoldDB" id="A0AAW8VYY2"/>
<dbReference type="Proteomes" id="UP001263852">
    <property type="component" value="Unassembled WGS sequence"/>
</dbReference>
<protein>
    <submittedName>
        <fullName evidence="14">TMEM175 family protein</fullName>
    </submittedName>
</protein>
<gene>
    <name evidence="14" type="ORF">RI536_11440</name>
    <name evidence="15" type="ORF">RI555_12595</name>
</gene>
<dbReference type="RefSeq" id="WP_101873946.1">
    <property type="nucleotide sequence ID" value="NZ_CP016491.1"/>
</dbReference>
<evidence type="ECO:0000256" key="5">
    <source>
        <dbReference type="ARBA" id="ARBA00022692"/>
    </source>
</evidence>
<evidence type="ECO:0000256" key="9">
    <source>
        <dbReference type="ARBA" id="ARBA00023065"/>
    </source>
</evidence>
<dbReference type="Pfam" id="PF06736">
    <property type="entry name" value="TMEM175"/>
    <property type="match status" value="1"/>
</dbReference>
<dbReference type="InterPro" id="IPR010617">
    <property type="entry name" value="TMEM175-like"/>
</dbReference>
<organism evidence="14 16">
    <name type="scientific">Lactiplantibacillus pentosus</name>
    <name type="common">Lactobacillus pentosus</name>
    <dbReference type="NCBI Taxonomy" id="1589"/>
    <lineage>
        <taxon>Bacteria</taxon>
        <taxon>Bacillati</taxon>
        <taxon>Bacillota</taxon>
        <taxon>Bacilli</taxon>
        <taxon>Lactobacillales</taxon>
        <taxon>Lactobacillaceae</taxon>
        <taxon>Lactiplantibacillus</taxon>
    </lineage>
</organism>
<comment type="subcellular location">
    <subcellularLocation>
        <location evidence="1">Membrane</location>
        <topology evidence="1">Multi-pass membrane protein</topology>
    </subcellularLocation>
</comment>
<evidence type="ECO:0000256" key="8">
    <source>
        <dbReference type="ARBA" id="ARBA00022989"/>
    </source>
</evidence>
<evidence type="ECO:0000256" key="6">
    <source>
        <dbReference type="ARBA" id="ARBA00022826"/>
    </source>
</evidence>
<evidence type="ECO:0000256" key="2">
    <source>
        <dbReference type="ARBA" id="ARBA00006920"/>
    </source>
</evidence>
<comment type="caution">
    <text evidence="14">The sequence shown here is derived from an EMBL/GenBank/DDBJ whole genome shotgun (WGS) entry which is preliminary data.</text>
</comment>
<comment type="similarity">
    <text evidence="2">Belongs to the TMEM175 family.</text>
</comment>
<reference evidence="14" key="1">
    <citation type="submission" date="2023-08" db="EMBL/GenBank/DDBJ databases">
        <authorList>
            <person name="Page C.A."/>
            <person name="Perez-Diaz I.M."/>
        </authorList>
    </citation>
    <scope>NUCLEOTIDE SEQUENCE</scope>
    <source>
        <strain evidence="15">1.8.9</strain>
        <strain evidence="14">7.8.46</strain>
    </source>
</reference>
<keyword evidence="3" id="KW-0813">Transport</keyword>
<evidence type="ECO:0000256" key="3">
    <source>
        <dbReference type="ARBA" id="ARBA00022448"/>
    </source>
</evidence>
<feature type="transmembrane region" description="Helical" evidence="13">
    <location>
        <begin position="75"/>
        <end position="94"/>
    </location>
</feature>
<evidence type="ECO:0000256" key="13">
    <source>
        <dbReference type="SAM" id="Phobius"/>
    </source>
</evidence>
<sequence>MKKSRLEAFTDAVIAIILTIMVLEIKAPAGGQLNDLIAEWHPFFAYAVTFFLICTTWYNHHYLINNADWISKRSFWLNCLWLFAMSFFPVATSWVGDFPSAIAPEYFYILVYGCWAVAFYLLTMSLAKDNPEKAKPIMMMLKGPFGALELVIIVVAILTIRIFPFAGLLLSLLDGIIWSINTPKGSDRFKE</sequence>
<feature type="transmembrane region" description="Helical" evidence="13">
    <location>
        <begin position="148"/>
        <end position="173"/>
    </location>
</feature>
<dbReference type="GO" id="GO:0015252">
    <property type="term" value="F:proton channel activity"/>
    <property type="evidence" value="ECO:0007669"/>
    <property type="project" value="InterPro"/>
</dbReference>
<keyword evidence="8 13" id="KW-1133">Transmembrane helix</keyword>
<evidence type="ECO:0000256" key="1">
    <source>
        <dbReference type="ARBA" id="ARBA00004141"/>
    </source>
</evidence>
<keyword evidence="4" id="KW-0633">Potassium transport</keyword>
<feature type="transmembrane region" description="Helical" evidence="13">
    <location>
        <begin position="12"/>
        <end position="31"/>
    </location>
</feature>
<evidence type="ECO:0000256" key="10">
    <source>
        <dbReference type="ARBA" id="ARBA00023136"/>
    </source>
</evidence>
<dbReference type="GO" id="GO:0016020">
    <property type="term" value="C:membrane"/>
    <property type="evidence" value="ECO:0007669"/>
    <property type="project" value="UniProtKB-SubCell"/>
</dbReference>
<evidence type="ECO:0000313" key="15">
    <source>
        <dbReference type="EMBL" id="MDT7039799.1"/>
    </source>
</evidence>
<evidence type="ECO:0000313" key="14">
    <source>
        <dbReference type="EMBL" id="MDT6990697.1"/>
    </source>
</evidence>
<keyword evidence="9" id="KW-0406">Ion transport</keyword>
<keyword evidence="11" id="KW-0407">Ion channel</keyword>
<accession>A0AAW8VYY2</accession>
<keyword evidence="6" id="KW-0631">Potassium channel</keyword>
<proteinExistence type="inferred from homology"/>
<name>A0AAW8VYY2_LACPE</name>
<feature type="transmembrane region" description="Helical" evidence="13">
    <location>
        <begin position="106"/>
        <end position="127"/>
    </location>
</feature>
<dbReference type="EMBL" id="JAVLAO010000001">
    <property type="protein sequence ID" value="MDT7039799.1"/>
    <property type="molecule type" value="Genomic_DNA"/>
</dbReference>
<dbReference type="GO" id="GO:0005267">
    <property type="term" value="F:potassium channel activity"/>
    <property type="evidence" value="ECO:0007669"/>
    <property type="project" value="UniProtKB-KW"/>
</dbReference>
<keyword evidence="7" id="KW-0630">Potassium</keyword>
<evidence type="ECO:0000256" key="12">
    <source>
        <dbReference type="ARBA" id="ARBA00034430"/>
    </source>
</evidence>
<feature type="transmembrane region" description="Helical" evidence="13">
    <location>
        <begin position="43"/>
        <end position="63"/>
    </location>
</feature>
<keyword evidence="5 13" id="KW-0812">Transmembrane</keyword>
<dbReference type="Proteomes" id="UP001267003">
    <property type="component" value="Unassembled WGS sequence"/>
</dbReference>
<evidence type="ECO:0000256" key="7">
    <source>
        <dbReference type="ARBA" id="ARBA00022958"/>
    </source>
</evidence>
<evidence type="ECO:0000256" key="4">
    <source>
        <dbReference type="ARBA" id="ARBA00022538"/>
    </source>
</evidence>
<dbReference type="KEGG" id="lpg:BB562_12735"/>
<evidence type="ECO:0000256" key="11">
    <source>
        <dbReference type="ARBA" id="ARBA00023303"/>
    </source>
</evidence>
<keyword evidence="10 13" id="KW-0472">Membrane</keyword>
<dbReference type="EMBL" id="JAVLAQ010000001">
    <property type="protein sequence ID" value="MDT6990697.1"/>
    <property type="molecule type" value="Genomic_DNA"/>
</dbReference>
<evidence type="ECO:0000313" key="16">
    <source>
        <dbReference type="Proteomes" id="UP001267003"/>
    </source>
</evidence>
<comment type="catalytic activity">
    <reaction evidence="12">
        <text>K(+)(in) = K(+)(out)</text>
        <dbReference type="Rhea" id="RHEA:29463"/>
        <dbReference type="ChEBI" id="CHEBI:29103"/>
    </reaction>
</comment>